<evidence type="ECO:0000256" key="1">
    <source>
        <dbReference type="ARBA" id="ARBA00005142"/>
    </source>
</evidence>
<evidence type="ECO:0000256" key="4">
    <source>
        <dbReference type="ARBA" id="ARBA00022801"/>
    </source>
</evidence>
<evidence type="ECO:0000256" key="5">
    <source>
        <dbReference type="ARBA" id="ARBA00023080"/>
    </source>
</evidence>
<proteinExistence type="inferred from homology"/>
<dbReference type="InterPro" id="IPR036157">
    <property type="entry name" value="dUTPase-like_sf"/>
</dbReference>
<dbReference type="PANTHER" id="PTHR11241">
    <property type="entry name" value="DEOXYURIDINE 5'-TRIPHOSPHATE NUCLEOTIDOHYDROLASE"/>
    <property type="match status" value="1"/>
</dbReference>
<comment type="pathway">
    <text evidence="1">Pyrimidine metabolism; dUMP biosynthesis; dUMP from dCTP (dUTP route): step 2/2.</text>
</comment>
<dbReference type="Pfam" id="PF00692">
    <property type="entry name" value="dUTPase"/>
    <property type="match status" value="1"/>
</dbReference>
<feature type="domain" description="dUTPase-like" evidence="6">
    <location>
        <begin position="344"/>
        <end position="415"/>
    </location>
</feature>
<evidence type="ECO:0000256" key="2">
    <source>
        <dbReference type="ARBA" id="ARBA00006581"/>
    </source>
</evidence>
<dbReference type="GO" id="GO:0046081">
    <property type="term" value="P:dUTP catabolic process"/>
    <property type="evidence" value="ECO:0007669"/>
    <property type="project" value="InterPro"/>
</dbReference>
<sequence length="655" mass="73200">METVMYFGLDKLVRCTHTANLDLCRKFYNNLHPSTSIGQAWVSRVGGVDIEFTPSVLQSFLGCRGSDSTFTCFPTIVEPFTDSFSHLSVEVIHQYYFNAPRAPLRRIFDSTLMSTHSNILYKIVIACILPIVIRGQAKIRLLHLVLIPIQGKLYMPFCHILTSFFTSRGIDVTRGQQHQLSKDYDQIGSRQLSLAGIERRRGEMVWFGQAVEDSEDDEEADVLAPALAPAPAPMTIEDQLTHLEETVRQGFQEFHAMHCSSSYYLPMVIYEKSFIPPYQKQDEIIQELLDYTQHLQATLDKQKGKSILLDDAADSENDILPFFTGGGRNVTFEFLKVKRLTPTARIPERRSAGAAGYDLFLDQNIIIPAHDRMIVSTGISMEFPDNCYARIASRSGAAAKRRIDIGAGVIDADYRAAKRRIDIGTGVIDADYRVKSAIDAEIHACMESLSALKIHYLDKEEITLRTDCHAIIKFFNKTVQNKPSRVRWISFIDYITGTGVNIKFEHIEGSNNQLADALSRLVHYVVLNPNDDQNEVFHILEAALEEIKDAPTMIQDKMVSMIDSIIAAPAEKVACTMDSIIAAPAEKMACTMDSIIAAPAEKVACTMDSIIAAPAEKVAYTMDPIIVAPTGKEHSEEIYFCESKSSDIAEQVDEN</sequence>
<keyword evidence="5" id="KW-0546">Nucleotide metabolism</keyword>
<dbReference type="SUPFAM" id="SSF51283">
    <property type="entry name" value="dUTPase-like"/>
    <property type="match status" value="1"/>
</dbReference>
<protein>
    <recommendedName>
        <fullName evidence="3">dUTP diphosphatase</fullName>
        <ecNumber evidence="3">3.6.1.23</ecNumber>
    </recommendedName>
</protein>
<dbReference type="Proteomes" id="UP000734854">
    <property type="component" value="Unassembled WGS sequence"/>
</dbReference>
<evidence type="ECO:0000256" key="3">
    <source>
        <dbReference type="ARBA" id="ARBA00012379"/>
    </source>
</evidence>
<dbReference type="InterPro" id="IPR012337">
    <property type="entry name" value="RNaseH-like_sf"/>
</dbReference>
<dbReference type="GO" id="GO:0004170">
    <property type="term" value="F:dUTP diphosphatase activity"/>
    <property type="evidence" value="ECO:0007669"/>
    <property type="project" value="UniProtKB-EC"/>
</dbReference>
<dbReference type="EMBL" id="JACMSC010000009">
    <property type="protein sequence ID" value="KAG6507875.1"/>
    <property type="molecule type" value="Genomic_DNA"/>
</dbReference>
<organism evidence="7 8">
    <name type="scientific">Zingiber officinale</name>
    <name type="common">Ginger</name>
    <name type="synonym">Amomum zingiber</name>
    <dbReference type="NCBI Taxonomy" id="94328"/>
    <lineage>
        <taxon>Eukaryota</taxon>
        <taxon>Viridiplantae</taxon>
        <taxon>Streptophyta</taxon>
        <taxon>Embryophyta</taxon>
        <taxon>Tracheophyta</taxon>
        <taxon>Spermatophyta</taxon>
        <taxon>Magnoliopsida</taxon>
        <taxon>Liliopsida</taxon>
        <taxon>Zingiberales</taxon>
        <taxon>Zingiberaceae</taxon>
        <taxon>Zingiber</taxon>
    </lineage>
</organism>
<dbReference type="InterPro" id="IPR029054">
    <property type="entry name" value="dUTPase-like"/>
</dbReference>
<dbReference type="SUPFAM" id="SSF53098">
    <property type="entry name" value="Ribonuclease H-like"/>
    <property type="match status" value="1"/>
</dbReference>
<dbReference type="AlphaFoldDB" id="A0A8J5L702"/>
<evidence type="ECO:0000313" key="8">
    <source>
        <dbReference type="Proteomes" id="UP000734854"/>
    </source>
</evidence>
<comment type="similarity">
    <text evidence="2">Belongs to the dUTPase family.</text>
</comment>
<gene>
    <name evidence="7" type="ORF">ZIOFF_033228</name>
</gene>
<evidence type="ECO:0000313" key="7">
    <source>
        <dbReference type="EMBL" id="KAG6507875.1"/>
    </source>
</evidence>
<name>A0A8J5L702_ZINOF</name>
<accession>A0A8J5L702</accession>
<dbReference type="UniPathway" id="UPA00610">
    <property type="reaction ID" value="UER00666"/>
</dbReference>
<dbReference type="InterPro" id="IPR033704">
    <property type="entry name" value="dUTPase_trimeric"/>
</dbReference>
<dbReference type="Gene3D" id="2.70.40.10">
    <property type="match status" value="1"/>
</dbReference>
<dbReference type="GO" id="GO:0006226">
    <property type="term" value="P:dUMP biosynthetic process"/>
    <property type="evidence" value="ECO:0007669"/>
    <property type="project" value="UniProtKB-UniPathway"/>
</dbReference>
<evidence type="ECO:0000259" key="6">
    <source>
        <dbReference type="Pfam" id="PF00692"/>
    </source>
</evidence>
<dbReference type="EC" id="3.6.1.23" evidence="3"/>
<dbReference type="PANTHER" id="PTHR11241:SF0">
    <property type="entry name" value="DEOXYURIDINE 5'-TRIPHOSPHATE NUCLEOTIDOHYDROLASE"/>
    <property type="match status" value="1"/>
</dbReference>
<dbReference type="InterPro" id="IPR008181">
    <property type="entry name" value="dUTPase"/>
</dbReference>
<comment type="caution">
    <text evidence="7">The sequence shown here is derived from an EMBL/GenBank/DDBJ whole genome shotgun (WGS) entry which is preliminary data.</text>
</comment>
<dbReference type="CDD" id="cd07557">
    <property type="entry name" value="trimeric_dUTPase"/>
    <property type="match status" value="1"/>
</dbReference>
<keyword evidence="8" id="KW-1185">Reference proteome</keyword>
<dbReference type="GO" id="GO:0000287">
    <property type="term" value="F:magnesium ion binding"/>
    <property type="evidence" value="ECO:0007669"/>
    <property type="project" value="InterPro"/>
</dbReference>
<reference evidence="7 8" key="1">
    <citation type="submission" date="2020-08" db="EMBL/GenBank/DDBJ databases">
        <title>Plant Genome Project.</title>
        <authorList>
            <person name="Zhang R.-G."/>
        </authorList>
    </citation>
    <scope>NUCLEOTIDE SEQUENCE [LARGE SCALE GENOMIC DNA]</scope>
    <source>
        <tissue evidence="7">Rhizome</tissue>
    </source>
</reference>
<keyword evidence="4" id="KW-0378">Hydrolase</keyword>